<keyword evidence="1" id="KW-1133">Transmembrane helix</keyword>
<evidence type="ECO:0008006" key="4">
    <source>
        <dbReference type="Google" id="ProtNLM"/>
    </source>
</evidence>
<evidence type="ECO:0000313" key="3">
    <source>
        <dbReference type="Proteomes" id="UP001319200"/>
    </source>
</evidence>
<keyword evidence="1" id="KW-0812">Transmembrane</keyword>
<dbReference type="EMBL" id="JAHESF010000059">
    <property type="protein sequence ID" value="MBT1701177.1"/>
    <property type="molecule type" value="Genomic_DNA"/>
</dbReference>
<reference evidence="2 3" key="1">
    <citation type="submission" date="2021-05" db="EMBL/GenBank/DDBJ databases">
        <title>A Polyphasic approach of four new species of the genus Ohtaekwangia: Ohtaekwangia histidinii sp. nov., Ohtaekwangia cretensis sp. nov., Ohtaekwangia indiensis sp. nov., Ohtaekwangia reichenbachii sp. nov. from diverse environment.</title>
        <authorList>
            <person name="Octaviana S."/>
        </authorList>
    </citation>
    <scope>NUCLEOTIDE SEQUENCE [LARGE SCALE GENOMIC DNA]</scope>
    <source>
        <strain evidence="2 3">PWU4</strain>
    </source>
</reference>
<comment type="caution">
    <text evidence="2">The sequence shown here is derived from an EMBL/GenBank/DDBJ whole genome shotgun (WGS) entry which is preliminary data.</text>
</comment>
<accession>A0AAP2DTY9</accession>
<sequence>MRTVAILLIVIGGIMTVFTGFNLVTKKEVADIGPIEINKTEKTPIYWSPVTGAILLVAGIIVLATSKRNTA</sequence>
<organism evidence="2 3">
    <name type="scientific">Chryseosolibacter histidini</name>
    <dbReference type="NCBI Taxonomy" id="2782349"/>
    <lineage>
        <taxon>Bacteria</taxon>
        <taxon>Pseudomonadati</taxon>
        <taxon>Bacteroidota</taxon>
        <taxon>Cytophagia</taxon>
        <taxon>Cytophagales</taxon>
        <taxon>Chryseotaleaceae</taxon>
        <taxon>Chryseosolibacter</taxon>
    </lineage>
</organism>
<feature type="transmembrane region" description="Helical" evidence="1">
    <location>
        <begin position="45"/>
        <end position="65"/>
    </location>
</feature>
<keyword evidence="1" id="KW-0472">Membrane</keyword>
<feature type="transmembrane region" description="Helical" evidence="1">
    <location>
        <begin position="5"/>
        <end position="25"/>
    </location>
</feature>
<dbReference type="AlphaFoldDB" id="A0AAP2DTY9"/>
<proteinExistence type="predicted"/>
<dbReference type="RefSeq" id="WP_254169862.1">
    <property type="nucleotide sequence ID" value="NZ_JAHESF010000059.1"/>
</dbReference>
<protein>
    <recommendedName>
        <fullName evidence="4">DUF3185 domain-containing protein</fullName>
    </recommendedName>
</protein>
<evidence type="ECO:0000313" key="2">
    <source>
        <dbReference type="EMBL" id="MBT1701177.1"/>
    </source>
</evidence>
<gene>
    <name evidence="2" type="ORF">KK083_30075</name>
</gene>
<keyword evidence="3" id="KW-1185">Reference proteome</keyword>
<evidence type="ECO:0000256" key="1">
    <source>
        <dbReference type="SAM" id="Phobius"/>
    </source>
</evidence>
<name>A0AAP2DTY9_9BACT</name>
<dbReference type="Proteomes" id="UP001319200">
    <property type="component" value="Unassembled WGS sequence"/>
</dbReference>